<evidence type="ECO:0000256" key="5">
    <source>
        <dbReference type="SAM" id="MobiDB-lite"/>
    </source>
</evidence>
<dbReference type="Gene3D" id="3.30.70.330">
    <property type="match status" value="2"/>
</dbReference>
<dbReference type="GO" id="GO:0006396">
    <property type="term" value="P:RNA processing"/>
    <property type="evidence" value="ECO:0007669"/>
    <property type="project" value="InterPro"/>
</dbReference>
<dbReference type="InterPro" id="IPR000504">
    <property type="entry name" value="RRM_dom"/>
</dbReference>
<keyword evidence="3" id="KW-0539">Nucleus</keyword>
<feature type="domain" description="XRRM" evidence="8">
    <location>
        <begin position="235"/>
        <end position="354"/>
    </location>
</feature>
<dbReference type="SUPFAM" id="SSF46785">
    <property type="entry name" value="Winged helix' DNA-binding domain"/>
    <property type="match status" value="1"/>
</dbReference>
<dbReference type="OMA" id="QFERSIY"/>
<comment type="caution">
    <text evidence="9">The sequence shown here is derived from an EMBL/GenBank/DDBJ whole genome shotgun (WGS) entry which is preliminary data.</text>
</comment>
<evidence type="ECO:0000256" key="4">
    <source>
        <dbReference type="PROSITE-ProRule" id="PRU00332"/>
    </source>
</evidence>
<dbReference type="FunFam" id="1.10.10.10:FF:000158">
    <property type="entry name" value="La ribonucleoprotein domain family member 7"/>
    <property type="match status" value="1"/>
</dbReference>
<dbReference type="InterPro" id="IPR014886">
    <property type="entry name" value="La_xRRM"/>
</dbReference>
<dbReference type="AlphaFoldDB" id="D3BHF0"/>
<reference evidence="9 10" key="1">
    <citation type="journal article" date="2011" name="Genome Res.">
        <title>Phylogeny-wide analysis of social amoeba genomes highlights ancient origins for complex intercellular communication.</title>
        <authorList>
            <person name="Heidel A.J."/>
            <person name="Lawal H.M."/>
            <person name="Felder M."/>
            <person name="Schilde C."/>
            <person name="Helps N.R."/>
            <person name="Tunggal B."/>
            <person name="Rivero F."/>
            <person name="John U."/>
            <person name="Schleicher M."/>
            <person name="Eichinger L."/>
            <person name="Platzer M."/>
            <person name="Noegel A.A."/>
            <person name="Schaap P."/>
            <person name="Gloeckner G."/>
        </authorList>
    </citation>
    <scope>NUCLEOTIDE SEQUENCE [LARGE SCALE GENOMIC DNA]</scope>
    <source>
        <strain evidence="10">ATCC 26659 / Pp 5 / PN500</strain>
    </source>
</reference>
<dbReference type="Pfam" id="PF00076">
    <property type="entry name" value="RRM_1"/>
    <property type="match status" value="1"/>
</dbReference>
<evidence type="ECO:0000256" key="1">
    <source>
        <dbReference type="ARBA" id="ARBA00004123"/>
    </source>
</evidence>
<dbReference type="SUPFAM" id="SSF54928">
    <property type="entry name" value="RNA-binding domain, RBD"/>
    <property type="match status" value="1"/>
</dbReference>
<feature type="domain" description="HTH La-type RNA-binding" evidence="7">
    <location>
        <begin position="9"/>
        <end position="100"/>
    </location>
</feature>
<proteinExistence type="predicted"/>
<dbReference type="GO" id="GO:1990904">
    <property type="term" value="C:ribonucleoprotein complex"/>
    <property type="evidence" value="ECO:0007669"/>
    <property type="project" value="UniProtKB-UniRule"/>
</dbReference>
<dbReference type="PROSITE" id="PS50102">
    <property type="entry name" value="RRM"/>
    <property type="match status" value="2"/>
</dbReference>
<dbReference type="InterPro" id="IPR035979">
    <property type="entry name" value="RBD_domain_sf"/>
</dbReference>
<evidence type="ECO:0000313" key="9">
    <source>
        <dbReference type="EMBL" id="EFA79127.1"/>
    </source>
</evidence>
<feature type="compositionally biased region" description="Basic and acidic residues" evidence="5">
    <location>
        <begin position="206"/>
        <end position="216"/>
    </location>
</feature>
<dbReference type="Pfam" id="PF08777">
    <property type="entry name" value="RRM_3"/>
    <property type="match status" value="1"/>
</dbReference>
<feature type="domain" description="RRM" evidence="6">
    <location>
        <begin position="105"/>
        <end position="188"/>
    </location>
</feature>
<evidence type="ECO:0000259" key="7">
    <source>
        <dbReference type="PROSITE" id="PS50961"/>
    </source>
</evidence>
<dbReference type="PANTHER" id="PTHR22792:SF140">
    <property type="entry name" value="ACHILLES, ISOFORM A"/>
    <property type="match status" value="1"/>
</dbReference>
<dbReference type="SMART" id="SM00360">
    <property type="entry name" value="RRM"/>
    <property type="match status" value="2"/>
</dbReference>
<feature type="compositionally biased region" description="Basic residues" evidence="5">
    <location>
        <begin position="340"/>
        <end position="351"/>
    </location>
</feature>
<evidence type="ECO:0000313" key="10">
    <source>
        <dbReference type="Proteomes" id="UP000001396"/>
    </source>
</evidence>
<dbReference type="InParanoid" id="D3BHF0"/>
<comment type="subcellular location">
    <subcellularLocation>
        <location evidence="1">Nucleus</location>
    </subcellularLocation>
</comment>
<dbReference type="InterPro" id="IPR002344">
    <property type="entry name" value="Lupus_La"/>
</dbReference>
<evidence type="ECO:0000256" key="3">
    <source>
        <dbReference type="ARBA" id="ARBA00023242"/>
    </source>
</evidence>
<dbReference type="Proteomes" id="UP000001396">
    <property type="component" value="Unassembled WGS sequence"/>
</dbReference>
<feature type="domain" description="RRM" evidence="6">
    <location>
        <begin position="240"/>
        <end position="314"/>
    </location>
</feature>
<dbReference type="STRING" id="670386.D3BHF0"/>
<keyword evidence="2 4" id="KW-0694">RNA-binding</keyword>
<dbReference type="InterPro" id="IPR036388">
    <property type="entry name" value="WH-like_DNA-bd_sf"/>
</dbReference>
<dbReference type="GO" id="GO:0005634">
    <property type="term" value="C:nucleus"/>
    <property type="evidence" value="ECO:0007669"/>
    <property type="project" value="UniProtKB-SubCell"/>
</dbReference>
<organism evidence="9 10">
    <name type="scientific">Heterostelium pallidum (strain ATCC 26659 / Pp 5 / PN500)</name>
    <name type="common">Cellular slime mold</name>
    <name type="synonym">Polysphondylium pallidum</name>
    <dbReference type="NCBI Taxonomy" id="670386"/>
    <lineage>
        <taxon>Eukaryota</taxon>
        <taxon>Amoebozoa</taxon>
        <taxon>Evosea</taxon>
        <taxon>Eumycetozoa</taxon>
        <taxon>Dictyostelia</taxon>
        <taxon>Acytosteliales</taxon>
        <taxon>Acytosteliaceae</taxon>
        <taxon>Heterostelium</taxon>
    </lineage>
</organism>
<sequence>MSTETPVTPAVDTALLNKVAKQIEYYFSDSNYPTDKFLKEAAAKNPEGYVGIEVLATFNKIKSMTTDLQLISDALKDSDSLQLSEDGKMVKRLNPLPDNEELAKKTLYSKGWPKDTTTMETIQDFFGSYGKVLSVRMRKNNKDKSFKGSALVDLESEEIVNKIIADAPKFGEVELIYQTFLQFDKEKKDQEAHYLSLKKTNKNKRKSESSGDKTDAQEGDEEETTETKKEEVAVELTPGTILSIKSIGTGLMREDLKATFSQYGEVEYVDFNNSNDFGSIRYKTAESAKRALEAMTTEKKELGGKLPELSILEGEEEQKEFEKIKEKKQAKSARGGRGGRGGRGRGGRGGRGRGGFKSNKKQKN</sequence>
<name>D3BHF0_HETP5</name>
<dbReference type="GO" id="GO:0003729">
    <property type="term" value="F:mRNA binding"/>
    <property type="evidence" value="ECO:0007669"/>
    <property type="project" value="TreeGrafter"/>
</dbReference>
<evidence type="ECO:0000259" key="6">
    <source>
        <dbReference type="PROSITE" id="PS50102"/>
    </source>
</evidence>
<feature type="compositionally biased region" description="Basic and acidic residues" evidence="5">
    <location>
        <begin position="320"/>
        <end position="329"/>
    </location>
</feature>
<dbReference type="SMART" id="SM00715">
    <property type="entry name" value="LA"/>
    <property type="match status" value="1"/>
</dbReference>
<evidence type="ECO:0000259" key="8">
    <source>
        <dbReference type="PROSITE" id="PS51939"/>
    </source>
</evidence>
<dbReference type="RefSeq" id="XP_020431249.1">
    <property type="nucleotide sequence ID" value="XM_020578785.1"/>
</dbReference>
<dbReference type="PROSITE" id="PS50961">
    <property type="entry name" value="HTH_LA"/>
    <property type="match status" value="1"/>
</dbReference>
<dbReference type="Gene3D" id="1.10.10.10">
    <property type="entry name" value="Winged helix-like DNA-binding domain superfamily/Winged helix DNA-binding domain"/>
    <property type="match status" value="1"/>
</dbReference>
<protein>
    <submittedName>
        <fullName evidence="9">Lupus La protein</fullName>
    </submittedName>
</protein>
<feature type="region of interest" description="Disordered" evidence="5">
    <location>
        <begin position="201"/>
        <end position="231"/>
    </location>
</feature>
<dbReference type="InterPro" id="IPR012677">
    <property type="entry name" value="Nucleotide-bd_a/b_plait_sf"/>
</dbReference>
<accession>D3BHF0</accession>
<dbReference type="InterPro" id="IPR045180">
    <property type="entry name" value="La_dom_prot"/>
</dbReference>
<dbReference type="FunCoup" id="D3BHF0">
    <property type="interactions" value="719"/>
</dbReference>
<dbReference type="CDD" id="cd07323">
    <property type="entry name" value="LAM"/>
    <property type="match status" value="1"/>
</dbReference>
<dbReference type="CDD" id="cd12291">
    <property type="entry name" value="RRM1_La"/>
    <property type="match status" value="1"/>
</dbReference>
<dbReference type="PROSITE" id="PS51939">
    <property type="entry name" value="XRRM"/>
    <property type="match status" value="1"/>
</dbReference>
<dbReference type="PANTHER" id="PTHR22792">
    <property type="entry name" value="LUPUS LA PROTEIN-RELATED"/>
    <property type="match status" value="1"/>
</dbReference>
<dbReference type="CDD" id="cd12292">
    <property type="entry name" value="RRM2_La_like"/>
    <property type="match status" value="1"/>
</dbReference>
<dbReference type="GeneID" id="31363432"/>
<dbReference type="PRINTS" id="PR00302">
    <property type="entry name" value="LUPUSLA"/>
</dbReference>
<gene>
    <name evidence="9" type="ORF">PPL_07952</name>
</gene>
<evidence type="ECO:0000256" key="2">
    <source>
        <dbReference type="ARBA" id="ARBA00022884"/>
    </source>
</evidence>
<dbReference type="Pfam" id="PF05383">
    <property type="entry name" value="La"/>
    <property type="match status" value="1"/>
</dbReference>
<feature type="region of interest" description="Disordered" evidence="5">
    <location>
        <begin position="299"/>
        <end position="364"/>
    </location>
</feature>
<dbReference type="EMBL" id="ADBJ01000036">
    <property type="protein sequence ID" value="EFA79127.1"/>
    <property type="molecule type" value="Genomic_DNA"/>
</dbReference>
<keyword evidence="10" id="KW-1185">Reference proteome</keyword>
<dbReference type="InterPro" id="IPR006630">
    <property type="entry name" value="La_HTH"/>
</dbReference>
<dbReference type="InterPro" id="IPR036390">
    <property type="entry name" value="WH_DNA-bd_sf"/>
</dbReference>